<protein>
    <recommendedName>
        <fullName evidence="2">UspA domain-containing protein</fullName>
    </recommendedName>
</protein>
<gene>
    <name evidence="3" type="ORF">BQ8482_180490</name>
</gene>
<evidence type="ECO:0000259" key="2">
    <source>
        <dbReference type="Pfam" id="PF00582"/>
    </source>
</evidence>
<accession>A0A2P9AJG1</accession>
<reference evidence="4" key="1">
    <citation type="submission" date="2016-12" db="EMBL/GenBank/DDBJ databases">
        <authorList>
            <person name="Brunel B."/>
        </authorList>
    </citation>
    <scope>NUCLEOTIDE SEQUENCE [LARGE SCALE GENOMIC DNA]</scope>
</reference>
<evidence type="ECO:0000313" key="3">
    <source>
        <dbReference type="EMBL" id="SJM31262.1"/>
    </source>
</evidence>
<dbReference type="PRINTS" id="PR01438">
    <property type="entry name" value="UNVRSLSTRESS"/>
</dbReference>
<dbReference type="AlphaFoldDB" id="A0A2P9AJG1"/>
<evidence type="ECO:0000313" key="4">
    <source>
        <dbReference type="Proteomes" id="UP000245698"/>
    </source>
</evidence>
<dbReference type="InterPro" id="IPR006015">
    <property type="entry name" value="Universal_stress_UspA"/>
</dbReference>
<dbReference type="Pfam" id="PF00582">
    <property type="entry name" value="Usp"/>
    <property type="match status" value="1"/>
</dbReference>
<proteinExistence type="inferred from homology"/>
<dbReference type="Proteomes" id="UP000245698">
    <property type="component" value="Unassembled WGS sequence"/>
</dbReference>
<sequence>MKTIALLPVITYPEPNPEMVVPRAVAMAAALGVQLHALAINVEIRNISNALSRRLVDVPKMTREAEALCRDRGEAFLAKVVLEAKRAGVDSTTDAVASNAPLLNDTAAIQARYYDLVLCAWEPNNPTSRTTAQAIIFGSGRPTILLPEVEPARKLDKVAIAWDGSRVAARAVADAHHVLRRASKITVLTVTGEKSLQETDAAQRFAQGLNLRGLSAEAMPFVSEDCPVEVSLQERAIEIGADLMIMGAFGHTRLRDFVLGGATKGILSDVRLPIMLSH</sequence>
<dbReference type="RefSeq" id="WP_123148563.1">
    <property type="nucleotide sequence ID" value="NZ_FUIG01000024.1"/>
</dbReference>
<dbReference type="Gene3D" id="3.40.50.12370">
    <property type="match status" value="1"/>
</dbReference>
<dbReference type="EMBL" id="FUIG01000024">
    <property type="protein sequence ID" value="SJM31262.1"/>
    <property type="molecule type" value="Genomic_DNA"/>
</dbReference>
<comment type="similarity">
    <text evidence="1">Belongs to the universal stress protein A family.</text>
</comment>
<dbReference type="InterPro" id="IPR006016">
    <property type="entry name" value="UspA"/>
</dbReference>
<evidence type="ECO:0000256" key="1">
    <source>
        <dbReference type="ARBA" id="ARBA00008791"/>
    </source>
</evidence>
<dbReference type="SUPFAM" id="SSF52402">
    <property type="entry name" value="Adenine nucleotide alpha hydrolases-like"/>
    <property type="match status" value="1"/>
</dbReference>
<feature type="domain" description="UspA" evidence="2">
    <location>
        <begin position="156"/>
        <end position="276"/>
    </location>
</feature>
<keyword evidence="4" id="KW-1185">Reference proteome</keyword>
<organism evidence="3 4">
    <name type="scientific">Mesorhizobium delmotii</name>
    <dbReference type="NCBI Taxonomy" id="1631247"/>
    <lineage>
        <taxon>Bacteria</taxon>
        <taxon>Pseudomonadati</taxon>
        <taxon>Pseudomonadota</taxon>
        <taxon>Alphaproteobacteria</taxon>
        <taxon>Hyphomicrobiales</taxon>
        <taxon>Phyllobacteriaceae</taxon>
        <taxon>Mesorhizobium</taxon>
    </lineage>
</organism>
<name>A0A2P9AJG1_9HYPH</name>